<feature type="domain" description="PAC" evidence="11">
    <location>
        <begin position="340"/>
        <end position="392"/>
    </location>
</feature>
<name>A0A4S3TIF1_9EURY</name>
<evidence type="ECO:0000313" key="12">
    <source>
        <dbReference type="EMBL" id="THE63834.1"/>
    </source>
</evidence>
<comment type="caution">
    <text evidence="12">The sequence shown here is derived from an EMBL/GenBank/DDBJ whole genome shotgun (WGS) entry which is preliminary data.</text>
</comment>
<accession>A0A4S3TIF1</accession>
<sequence>MGEHSINVLAVDDTGPLTLPSDDQYQFTVETTATADGVLEYLAGERSTVDCVVSRNELPGMGGLELLAAIRDRYPELPFVLRIEPGSESAAETAIEYDATEYHLHDSADDRNVLLANRIQTLVENYRSRRGLERRNIRLETLIDNLPGMVYRCRNEPGWPMEYIEGDCEQITGYAAGTFESGAVSIGHDLVHPDDREAIWEITQAALENREAFEETYRIETADGETKWLWERGRGVYTDGGDIEALEGFITDVTHRREQERKRRRNQRRFEAVFEDPQMLVGLLDPDGTVLQVNGTAMEYVDVDRDRIVGEPFWETPWWADDARDSVRKWVEQAATGEYVNYESDHERPDGESRRISGTVRPVTNEGDEPTSLVVTGHDVTDRRDQYERLVETRDKLAVLNQVVRHDLRNHMQVVRGRGRLLDDHVEPAGETHLEEIILSADEAIDLTETARDLTETVFASDDTELRSISVQDVVGSAVDSARSRYEETAITVYGLGTDVTVQADGMLESVVHNLVQNAIVHNDADLAEIDVAVDHDEDSVLVSVADNGPGIADERKDAVFGRGEKGLESPGTGIGLYLVRTLVEQYGGDVWIDDNDPRGSIVCVELPTVDDPS</sequence>
<dbReference type="PROSITE" id="PS50110">
    <property type="entry name" value="RESPONSE_REGULATORY"/>
    <property type="match status" value="1"/>
</dbReference>
<organism evidence="12 13">
    <name type="scientific">Salinadaptatus halalkaliphilus</name>
    <dbReference type="NCBI Taxonomy" id="2419781"/>
    <lineage>
        <taxon>Archaea</taxon>
        <taxon>Methanobacteriati</taxon>
        <taxon>Methanobacteriota</taxon>
        <taxon>Stenosarchaea group</taxon>
        <taxon>Halobacteria</taxon>
        <taxon>Halobacteriales</taxon>
        <taxon>Natrialbaceae</taxon>
        <taxon>Salinadaptatus</taxon>
    </lineage>
</organism>
<proteinExistence type="predicted"/>
<dbReference type="Gene3D" id="3.30.565.10">
    <property type="entry name" value="Histidine kinase-like ATPase, C-terminal domain"/>
    <property type="match status" value="1"/>
</dbReference>
<feature type="domain" description="Histidine kinase" evidence="8">
    <location>
        <begin position="403"/>
        <end position="611"/>
    </location>
</feature>
<evidence type="ECO:0000256" key="1">
    <source>
        <dbReference type="ARBA" id="ARBA00000085"/>
    </source>
</evidence>
<dbReference type="Pfam" id="PF02518">
    <property type="entry name" value="HATPase_c"/>
    <property type="match status" value="1"/>
</dbReference>
<dbReference type="PANTHER" id="PTHR43304">
    <property type="entry name" value="PHYTOCHROME-LIKE PROTEIN CPH1"/>
    <property type="match status" value="1"/>
</dbReference>
<dbReference type="PROSITE" id="PS50112">
    <property type="entry name" value="PAS"/>
    <property type="match status" value="1"/>
</dbReference>
<dbReference type="InterPro" id="IPR004358">
    <property type="entry name" value="Sig_transdc_His_kin-like_C"/>
</dbReference>
<dbReference type="Pfam" id="PF08448">
    <property type="entry name" value="PAS_4"/>
    <property type="match status" value="1"/>
</dbReference>
<comment type="caution">
    <text evidence="6">Lacks conserved residue(s) required for the propagation of feature annotation.</text>
</comment>
<feature type="domain" description="Response regulatory" evidence="9">
    <location>
        <begin position="1"/>
        <end position="120"/>
    </location>
</feature>
<dbReference type="SUPFAM" id="SSF55874">
    <property type="entry name" value="ATPase domain of HSP90 chaperone/DNA topoisomerase II/histidine kinase"/>
    <property type="match status" value="1"/>
</dbReference>
<dbReference type="InterPro" id="IPR013655">
    <property type="entry name" value="PAS_fold_3"/>
</dbReference>
<feature type="compositionally biased region" description="Basic and acidic residues" evidence="7">
    <location>
        <begin position="343"/>
        <end position="355"/>
    </location>
</feature>
<dbReference type="SMART" id="SM00091">
    <property type="entry name" value="PAS"/>
    <property type="match status" value="2"/>
</dbReference>
<comment type="catalytic activity">
    <reaction evidence="1">
        <text>ATP + protein L-histidine = ADP + protein N-phospho-L-histidine.</text>
        <dbReference type="EC" id="2.7.13.3"/>
    </reaction>
</comment>
<dbReference type="Gene3D" id="3.30.450.20">
    <property type="entry name" value="PAS domain"/>
    <property type="match status" value="2"/>
</dbReference>
<evidence type="ECO:0000259" key="11">
    <source>
        <dbReference type="PROSITE" id="PS50113"/>
    </source>
</evidence>
<dbReference type="GO" id="GO:0004673">
    <property type="term" value="F:protein histidine kinase activity"/>
    <property type="evidence" value="ECO:0007669"/>
    <property type="project" value="UniProtKB-EC"/>
</dbReference>
<evidence type="ECO:0000259" key="8">
    <source>
        <dbReference type="PROSITE" id="PS50109"/>
    </source>
</evidence>
<dbReference type="NCBIfam" id="TIGR00229">
    <property type="entry name" value="sensory_box"/>
    <property type="match status" value="2"/>
</dbReference>
<keyword evidence="13" id="KW-1185">Reference proteome</keyword>
<keyword evidence="5" id="KW-0418">Kinase</keyword>
<dbReference type="EC" id="2.7.13.3" evidence="2"/>
<feature type="domain" description="PAC" evidence="11">
    <location>
        <begin position="213"/>
        <end position="265"/>
    </location>
</feature>
<evidence type="ECO:0000256" key="6">
    <source>
        <dbReference type="PROSITE-ProRule" id="PRU00169"/>
    </source>
</evidence>
<dbReference type="InterPro" id="IPR001789">
    <property type="entry name" value="Sig_transdc_resp-reg_receiver"/>
</dbReference>
<dbReference type="InterPro" id="IPR013656">
    <property type="entry name" value="PAS_4"/>
</dbReference>
<keyword evidence="3" id="KW-0597">Phosphoprotein</keyword>
<evidence type="ECO:0000256" key="3">
    <source>
        <dbReference type="ARBA" id="ARBA00022553"/>
    </source>
</evidence>
<evidence type="ECO:0000313" key="13">
    <source>
        <dbReference type="Proteomes" id="UP000318864"/>
    </source>
</evidence>
<dbReference type="OrthoDB" id="3369at2157"/>
<dbReference type="PROSITE" id="PS50109">
    <property type="entry name" value="HIS_KIN"/>
    <property type="match status" value="1"/>
</dbReference>
<gene>
    <name evidence="12" type="ORF">D8Y22_16005</name>
</gene>
<dbReference type="PRINTS" id="PR00344">
    <property type="entry name" value="BCTRLSENSOR"/>
</dbReference>
<evidence type="ECO:0000259" key="9">
    <source>
        <dbReference type="PROSITE" id="PS50110"/>
    </source>
</evidence>
<dbReference type="Pfam" id="PF08447">
    <property type="entry name" value="PAS_3"/>
    <property type="match status" value="1"/>
</dbReference>
<dbReference type="InterPro" id="IPR000014">
    <property type="entry name" value="PAS"/>
</dbReference>
<dbReference type="InterPro" id="IPR003594">
    <property type="entry name" value="HATPase_dom"/>
</dbReference>
<feature type="domain" description="PAS" evidence="10">
    <location>
        <begin position="135"/>
        <end position="210"/>
    </location>
</feature>
<dbReference type="InterPro" id="IPR000700">
    <property type="entry name" value="PAS-assoc_C"/>
</dbReference>
<dbReference type="InterPro" id="IPR011006">
    <property type="entry name" value="CheY-like_superfamily"/>
</dbReference>
<evidence type="ECO:0000256" key="5">
    <source>
        <dbReference type="ARBA" id="ARBA00022777"/>
    </source>
</evidence>
<reference evidence="12 13" key="1">
    <citation type="submission" date="2018-10" db="EMBL/GenBank/DDBJ databases">
        <title>Natronolimnobius sp. XQ-INN 246 isolated from Inner Mongolia Autonomous Region of China.</title>
        <authorList>
            <person name="Xue Q."/>
        </authorList>
    </citation>
    <scope>NUCLEOTIDE SEQUENCE [LARGE SCALE GENOMIC DNA]</scope>
    <source>
        <strain evidence="12 13">XQ-INN 246</strain>
    </source>
</reference>
<dbReference type="SMART" id="SM00086">
    <property type="entry name" value="PAC"/>
    <property type="match status" value="2"/>
</dbReference>
<dbReference type="CDD" id="cd00130">
    <property type="entry name" value="PAS"/>
    <property type="match status" value="2"/>
</dbReference>
<dbReference type="InterPro" id="IPR005467">
    <property type="entry name" value="His_kinase_dom"/>
</dbReference>
<dbReference type="SUPFAM" id="SSF52172">
    <property type="entry name" value="CheY-like"/>
    <property type="match status" value="1"/>
</dbReference>
<dbReference type="SMART" id="SM00387">
    <property type="entry name" value="HATPase_c"/>
    <property type="match status" value="1"/>
</dbReference>
<dbReference type="InterPro" id="IPR001610">
    <property type="entry name" value="PAC"/>
</dbReference>
<dbReference type="SUPFAM" id="SSF55785">
    <property type="entry name" value="PYP-like sensor domain (PAS domain)"/>
    <property type="match status" value="2"/>
</dbReference>
<evidence type="ECO:0000256" key="4">
    <source>
        <dbReference type="ARBA" id="ARBA00022679"/>
    </source>
</evidence>
<dbReference type="AlphaFoldDB" id="A0A4S3TIF1"/>
<evidence type="ECO:0000259" key="10">
    <source>
        <dbReference type="PROSITE" id="PS50112"/>
    </source>
</evidence>
<dbReference type="Gene3D" id="3.40.50.2300">
    <property type="match status" value="1"/>
</dbReference>
<dbReference type="InterPro" id="IPR035965">
    <property type="entry name" value="PAS-like_dom_sf"/>
</dbReference>
<evidence type="ECO:0000256" key="2">
    <source>
        <dbReference type="ARBA" id="ARBA00012438"/>
    </source>
</evidence>
<dbReference type="InterPro" id="IPR052162">
    <property type="entry name" value="Sensor_kinase/Photoreceptor"/>
</dbReference>
<dbReference type="GO" id="GO:0000160">
    <property type="term" value="P:phosphorelay signal transduction system"/>
    <property type="evidence" value="ECO:0007669"/>
    <property type="project" value="InterPro"/>
</dbReference>
<dbReference type="PROSITE" id="PS50113">
    <property type="entry name" value="PAC"/>
    <property type="match status" value="2"/>
</dbReference>
<dbReference type="PANTHER" id="PTHR43304:SF1">
    <property type="entry name" value="PAC DOMAIN-CONTAINING PROTEIN"/>
    <property type="match status" value="1"/>
</dbReference>
<dbReference type="InterPro" id="IPR036890">
    <property type="entry name" value="HATPase_C_sf"/>
</dbReference>
<protein>
    <recommendedName>
        <fullName evidence="2">histidine kinase</fullName>
        <ecNumber evidence="2">2.7.13.3</ecNumber>
    </recommendedName>
</protein>
<dbReference type="Proteomes" id="UP000318864">
    <property type="component" value="Unassembled WGS sequence"/>
</dbReference>
<feature type="region of interest" description="Disordered" evidence="7">
    <location>
        <begin position="343"/>
        <end position="371"/>
    </location>
</feature>
<dbReference type="RefSeq" id="WP_141465679.1">
    <property type="nucleotide sequence ID" value="NZ_RBZW01000055.1"/>
</dbReference>
<evidence type="ECO:0000256" key="7">
    <source>
        <dbReference type="SAM" id="MobiDB-lite"/>
    </source>
</evidence>
<keyword evidence="4" id="KW-0808">Transferase</keyword>
<dbReference type="EMBL" id="RBZW01000055">
    <property type="protein sequence ID" value="THE63834.1"/>
    <property type="molecule type" value="Genomic_DNA"/>
</dbReference>